<evidence type="ECO:0000256" key="2">
    <source>
        <dbReference type="ARBA" id="ARBA00011245"/>
    </source>
</evidence>
<dbReference type="CDD" id="cd03675">
    <property type="entry name" value="NUDIX_Hydrolase"/>
    <property type="match status" value="1"/>
</dbReference>
<dbReference type="EC" id="3.6.1.-" evidence="4"/>
<protein>
    <recommendedName>
        <fullName evidence="3 4">Phosphatase NudJ</fullName>
        <ecNumber evidence="4">3.6.1.-</ecNumber>
    </recommendedName>
</protein>
<evidence type="ECO:0000259" key="5">
    <source>
        <dbReference type="PROSITE" id="PS51462"/>
    </source>
</evidence>
<dbReference type="PANTHER" id="PTHR43222">
    <property type="entry name" value="NUDIX HYDROLASE 23"/>
    <property type="match status" value="1"/>
</dbReference>
<evidence type="ECO:0000313" key="6">
    <source>
        <dbReference type="EMBL" id="RTE67704.1"/>
    </source>
</evidence>
<dbReference type="PROSITE" id="PS51462">
    <property type="entry name" value="NUDIX"/>
    <property type="match status" value="1"/>
</dbReference>
<gene>
    <name evidence="4" type="primary">nudJ</name>
    <name evidence="6" type="ORF">EH243_01780</name>
</gene>
<reference evidence="6 7" key="1">
    <citation type="submission" date="2018-11" db="EMBL/GenBank/DDBJ databases">
        <title>The draft genome sequence of Amphritea opalescens ANRC-JH13T.</title>
        <authorList>
            <person name="Fang Z."/>
            <person name="Zhang Y."/>
            <person name="Han X."/>
        </authorList>
    </citation>
    <scope>NUCLEOTIDE SEQUENCE [LARGE SCALE GENOMIC DNA]</scope>
    <source>
        <strain evidence="6 7">ANRC-JH13</strain>
    </source>
</reference>
<comment type="cofactor">
    <cofactor evidence="4">
        <name>Mg(2+)</name>
        <dbReference type="ChEBI" id="CHEBI:18420"/>
    </cofactor>
</comment>
<comment type="caution">
    <text evidence="6">The sequence shown here is derived from an EMBL/GenBank/DDBJ whole genome shotgun (WGS) entry which is preliminary data.</text>
</comment>
<dbReference type="Proteomes" id="UP000283087">
    <property type="component" value="Unassembled WGS sequence"/>
</dbReference>
<dbReference type="InterPro" id="IPR015797">
    <property type="entry name" value="NUDIX_hydrolase-like_dom_sf"/>
</dbReference>
<keyword evidence="7" id="KW-1185">Reference proteome</keyword>
<evidence type="ECO:0000256" key="4">
    <source>
        <dbReference type="RuleBase" id="RU364043"/>
    </source>
</evidence>
<dbReference type="EMBL" id="RQXW01000001">
    <property type="protein sequence ID" value="RTE67704.1"/>
    <property type="molecule type" value="Genomic_DNA"/>
</dbReference>
<dbReference type="Gene3D" id="3.90.79.10">
    <property type="entry name" value="Nucleoside Triphosphate Pyrophosphohydrolase"/>
    <property type="match status" value="1"/>
</dbReference>
<dbReference type="PANTHER" id="PTHR43222:SF11">
    <property type="entry name" value="PHOSPHATASE NUDJ"/>
    <property type="match status" value="1"/>
</dbReference>
<dbReference type="InterPro" id="IPR033713">
    <property type="entry name" value="NudJ"/>
</dbReference>
<dbReference type="InterPro" id="IPR000086">
    <property type="entry name" value="NUDIX_hydrolase_dom"/>
</dbReference>
<evidence type="ECO:0000256" key="3">
    <source>
        <dbReference type="ARBA" id="ARBA00015552"/>
    </source>
</evidence>
<dbReference type="GO" id="GO:0017110">
    <property type="term" value="F:nucleoside diphosphate phosphatase activity"/>
    <property type="evidence" value="ECO:0007669"/>
    <property type="project" value="InterPro"/>
</dbReference>
<dbReference type="RefSeq" id="WP_126156914.1">
    <property type="nucleotide sequence ID" value="NZ_RQXW01000001.1"/>
</dbReference>
<dbReference type="Pfam" id="PF00293">
    <property type="entry name" value="NUDIX"/>
    <property type="match status" value="1"/>
</dbReference>
<keyword evidence="4 6" id="KW-0378">Hydrolase</keyword>
<sequence length="152" mass="16987">MRWTPHATVATIIEQDGKFLCVEEQSVSQGQLVINQPAGHIEADESFVAAAVRETLEETAWHVTPTALIGIYVYTAPANGITYHRYCFAAQADSHDPTRPLDTGIERALWLSRAELDARQNQLRSPMVTRCIDDYLAGIRFPLSVIVEPEQH</sequence>
<organism evidence="6 7">
    <name type="scientific">Amphritea opalescens</name>
    <dbReference type="NCBI Taxonomy" id="2490544"/>
    <lineage>
        <taxon>Bacteria</taxon>
        <taxon>Pseudomonadati</taxon>
        <taxon>Pseudomonadota</taxon>
        <taxon>Gammaproteobacteria</taxon>
        <taxon>Oceanospirillales</taxon>
        <taxon>Oceanospirillaceae</taxon>
        <taxon>Amphritea</taxon>
    </lineage>
</organism>
<dbReference type="GO" id="GO:0004787">
    <property type="term" value="F:thiamine diphosphate phosphatase activity"/>
    <property type="evidence" value="ECO:0007669"/>
    <property type="project" value="InterPro"/>
</dbReference>
<proteinExistence type="inferred from homology"/>
<keyword evidence="4" id="KW-0460">Magnesium</keyword>
<evidence type="ECO:0000256" key="1">
    <source>
        <dbReference type="ARBA" id="ARBA00007608"/>
    </source>
</evidence>
<accession>A0A430KWF3</accession>
<evidence type="ECO:0000313" key="7">
    <source>
        <dbReference type="Proteomes" id="UP000283087"/>
    </source>
</evidence>
<comment type="similarity">
    <text evidence="1 4">Belongs to the Nudix hydrolase family. NudJ subfamily.</text>
</comment>
<dbReference type="OrthoDB" id="8594221at2"/>
<dbReference type="GO" id="GO:0017111">
    <property type="term" value="F:ribonucleoside triphosphate phosphatase activity"/>
    <property type="evidence" value="ECO:0007669"/>
    <property type="project" value="InterPro"/>
</dbReference>
<dbReference type="SUPFAM" id="SSF55811">
    <property type="entry name" value="Nudix"/>
    <property type="match status" value="1"/>
</dbReference>
<comment type="subunit">
    <text evidence="2 4">Monomer.</text>
</comment>
<dbReference type="AlphaFoldDB" id="A0A430KWF3"/>
<name>A0A430KWF3_9GAMM</name>
<feature type="domain" description="Nudix hydrolase" evidence="5">
    <location>
        <begin position="4"/>
        <end position="136"/>
    </location>
</feature>